<dbReference type="PROSITE" id="PS01295">
    <property type="entry name" value="ISPD"/>
    <property type="match status" value="1"/>
</dbReference>
<evidence type="ECO:0000313" key="9">
    <source>
        <dbReference type="Proteomes" id="UP001165422"/>
    </source>
</evidence>
<reference evidence="8" key="1">
    <citation type="submission" date="2021-11" db="EMBL/GenBank/DDBJ databases">
        <authorList>
            <person name="Qingchun L."/>
            <person name="Dong Z."/>
            <person name="Zongwei Q."/>
            <person name="Jia Z."/>
            <person name="Duotao L."/>
        </authorList>
    </citation>
    <scope>NUCLEOTIDE SEQUENCE</scope>
    <source>
        <strain evidence="8">WLY-B-L2</strain>
    </source>
</reference>
<feature type="site" description="Positions MEP for the nucleophilic attack" evidence="7">
    <location>
        <position position="155"/>
    </location>
</feature>
<dbReference type="SUPFAM" id="SSF53448">
    <property type="entry name" value="Nucleotide-diphospho-sugar transferases"/>
    <property type="match status" value="1"/>
</dbReference>
<dbReference type="PANTHER" id="PTHR32125">
    <property type="entry name" value="2-C-METHYL-D-ERYTHRITOL 4-PHOSPHATE CYTIDYLYLTRANSFERASE, CHLOROPLASTIC"/>
    <property type="match status" value="1"/>
</dbReference>
<keyword evidence="6 7" id="KW-0414">Isoprene biosynthesis</keyword>
<organism evidence="8 9">
    <name type="scientific">Clostridium aromativorans</name>
    <dbReference type="NCBI Taxonomy" id="2836848"/>
    <lineage>
        <taxon>Bacteria</taxon>
        <taxon>Bacillati</taxon>
        <taxon>Bacillota</taxon>
        <taxon>Clostridia</taxon>
        <taxon>Eubacteriales</taxon>
        <taxon>Clostridiaceae</taxon>
        <taxon>Clostridium</taxon>
    </lineage>
</organism>
<name>A0ABS8N9U7_9CLOT</name>
<dbReference type="RefSeq" id="WP_150358927.1">
    <property type="nucleotide sequence ID" value="NZ_JAJJPB010000037.1"/>
</dbReference>
<evidence type="ECO:0000256" key="1">
    <source>
        <dbReference type="ARBA" id="ARBA00001282"/>
    </source>
</evidence>
<dbReference type="InterPro" id="IPR029044">
    <property type="entry name" value="Nucleotide-diphossugar_trans"/>
</dbReference>
<dbReference type="InterPro" id="IPR034683">
    <property type="entry name" value="IspD/TarI"/>
</dbReference>
<dbReference type="CDD" id="cd02516">
    <property type="entry name" value="CDP-ME_synthetase"/>
    <property type="match status" value="1"/>
</dbReference>
<dbReference type="Pfam" id="PF01128">
    <property type="entry name" value="IspD"/>
    <property type="match status" value="1"/>
</dbReference>
<evidence type="ECO:0000256" key="6">
    <source>
        <dbReference type="ARBA" id="ARBA00023229"/>
    </source>
</evidence>
<keyword evidence="9" id="KW-1185">Reference proteome</keyword>
<feature type="site" description="Transition state stabilizer" evidence="7">
    <location>
        <position position="23"/>
    </location>
</feature>
<evidence type="ECO:0000313" key="8">
    <source>
        <dbReference type="EMBL" id="MCC9296576.1"/>
    </source>
</evidence>
<accession>A0ABS8N9U7</accession>
<gene>
    <name evidence="7 8" type="primary">ispD</name>
    <name evidence="8" type="ORF">LN736_17175</name>
</gene>
<comment type="pathway">
    <text evidence="2 7">Isoprenoid biosynthesis; isopentenyl diphosphate biosynthesis via DXP pathway; isopentenyl diphosphate from 1-deoxy-D-xylulose 5-phosphate: step 2/6.</text>
</comment>
<sequence>MSKNCAVIVAAGRGKRMKGNVNKQFIYIKGKPLLYYSINAFNKNSFIDNIVVVCAKNEIEYCRKNVVEKYNLNKVKKIVEGGRERQNSVFNGLKALENCDIVLIHDGARPFVTEKIIKDGIRYANMYGACACGMKPKDTIKSKGKNGFSKGTLSREGLFLVQTPQCFKYDLIYDCHKTVIEEKIQATDDTMVVEYCRNKVYLYEGSYDNIKITTPEDLNVAESMLENIEEGH</sequence>
<dbReference type="InterPro" id="IPR001228">
    <property type="entry name" value="IspD"/>
</dbReference>
<comment type="catalytic activity">
    <reaction evidence="1 7">
        <text>2-C-methyl-D-erythritol 4-phosphate + CTP + H(+) = 4-CDP-2-C-methyl-D-erythritol + diphosphate</text>
        <dbReference type="Rhea" id="RHEA:13429"/>
        <dbReference type="ChEBI" id="CHEBI:15378"/>
        <dbReference type="ChEBI" id="CHEBI:33019"/>
        <dbReference type="ChEBI" id="CHEBI:37563"/>
        <dbReference type="ChEBI" id="CHEBI:57823"/>
        <dbReference type="ChEBI" id="CHEBI:58262"/>
        <dbReference type="EC" id="2.7.7.60"/>
    </reaction>
</comment>
<comment type="function">
    <text evidence="7">Catalyzes the formation of 4-diphosphocytidyl-2-C-methyl-D-erythritol from CTP and 2-C-methyl-D-erythritol 4-phosphate (MEP).</text>
</comment>
<dbReference type="InterPro" id="IPR050088">
    <property type="entry name" value="IspD/TarI_cytidylyltransf_bact"/>
</dbReference>
<dbReference type="HAMAP" id="MF_00108">
    <property type="entry name" value="IspD"/>
    <property type="match status" value="1"/>
</dbReference>
<evidence type="ECO:0000256" key="5">
    <source>
        <dbReference type="ARBA" id="ARBA00022695"/>
    </source>
</evidence>
<feature type="site" description="Transition state stabilizer" evidence="7">
    <location>
        <position position="16"/>
    </location>
</feature>
<evidence type="ECO:0000256" key="3">
    <source>
        <dbReference type="ARBA" id="ARBA00009789"/>
    </source>
</evidence>
<comment type="similarity">
    <text evidence="3 7">Belongs to the IspD/TarI cytidylyltransferase family. IspD subfamily.</text>
</comment>
<evidence type="ECO:0000256" key="2">
    <source>
        <dbReference type="ARBA" id="ARBA00004787"/>
    </source>
</evidence>
<feature type="site" description="Positions MEP for the nucleophilic attack" evidence="7">
    <location>
        <position position="211"/>
    </location>
</feature>
<comment type="caution">
    <text evidence="8">The sequence shown here is derived from an EMBL/GenBank/DDBJ whole genome shotgun (WGS) entry which is preliminary data.</text>
</comment>
<dbReference type="EMBL" id="JAJJPB010000037">
    <property type="protein sequence ID" value="MCC9296576.1"/>
    <property type="molecule type" value="Genomic_DNA"/>
</dbReference>
<dbReference type="Proteomes" id="UP001165422">
    <property type="component" value="Unassembled WGS sequence"/>
</dbReference>
<dbReference type="EC" id="2.7.7.60" evidence="7"/>
<evidence type="ECO:0000256" key="7">
    <source>
        <dbReference type="HAMAP-Rule" id="MF_00108"/>
    </source>
</evidence>
<dbReference type="Gene3D" id="3.90.550.10">
    <property type="entry name" value="Spore Coat Polysaccharide Biosynthesis Protein SpsA, Chain A"/>
    <property type="match status" value="1"/>
</dbReference>
<evidence type="ECO:0000256" key="4">
    <source>
        <dbReference type="ARBA" id="ARBA00022679"/>
    </source>
</evidence>
<dbReference type="NCBIfam" id="TIGR00453">
    <property type="entry name" value="ispD"/>
    <property type="match status" value="1"/>
</dbReference>
<dbReference type="PANTHER" id="PTHR32125:SF4">
    <property type="entry name" value="2-C-METHYL-D-ERYTHRITOL 4-PHOSPHATE CYTIDYLYLTRANSFERASE, CHLOROPLASTIC"/>
    <property type="match status" value="1"/>
</dbReference>
<dbReference type="InterPro" id="IPR018294">
    <property type="entry name" value="ISPD_synthase_CS"/>
</dbReference>
<dbReference type="GO" id="GO:0050518">
    <property type="term" value="F:2-C-methyl-D-erythritol 4-phosphate cytidylyltransferase activity"/>
    <property type="evidence" value="ECO:0007669"/>
    <property type="project" value="UniProtKB-EC"/>
</dbReference>
<keyword evidence="5 7" id="KW-0548">Nucleotidyltransferase</keyword>
<keyword evidence="4 7" id="KW-0808">Transferase</keyword>
<protein>
    <recommendedName>
        <fullName evidence="7">2-C-methyl-D-erythritol 4-phosphate cytidylyltransferase</fullName>
        <ecNumber evidence="7">2.7.7.60</ecNumber>
    </recommendedName>
    <alternativeName>
        <fullName evidence="7">4-diphosphocytidyl-2C-methyl-D-erythritol synthase</fullName>
    </alternativeName>
    <alternativeName>
        <fullName evidence="7">MEP cytidylyltransferase</fullName>
        <shortName evidence="7">MCT</shortName>
    </alternativeName>
</protein>
<proteinExistence type="inferred from homology"/>